<dbReference type="PANTHER" id="PTHR28067:SF1">
    <property type="entry name" value="DNA REPLICATION REGULATOR SLD3"/>
    <property type="match status" value="1"/>
</dbReference>
<protein>
    <recommendedName>
        <fullName evidence="2">DNA replication regulator Sld3 C-terminal domain-containing protein</fullName>
    </recommendedName>
</protein>
<feature type="compositionally biased region" description="Basic and acidic residues" evidence="1">
    <location>
        <begin position="473"/>
        <end position="482"/>
    </location>
</feature>
<dbReference type="Proteomes" id="UP000053958">
    <property type="component" value="Unassembled WGS sequence"/>
</dbReference>
<keyword evidence="4" id="KW-1185">Reference proteome</keyword>
<sequence length="938" mass="103427">MAQAGAGLFFGERLRADRETPGFVEIHNALYPHALMASRESPDVLEPTSPAALNASHGSHPPLKKRKLSHSSSGTLSTSIFRIKGLASSLSDNGFTLEPITLLLRSRLPFSWLDTSTPIQTGSLFATNNPDLEDDLCGWEEPTVLAARSIPNGTLYIVERVKSGIYALCRLASCVDEGDLLVAAKEGRHSLRRKPLLDLEASDKEEGADWREAARVNEGFLDIEPFGKRRKFDVSVVFETAQNNVLHEMDTENGIAQTTEQSKKDNHVQTPPEEGVQMPQLNTDEQSGTAEGTQVTENLLDSLRTQYLEALYVSKTSVAYFAKGPLTRCRNAFQTPGQDGAVTSSELISFYRDAILPVKKMDLKYKETIPTIIRNVALVLSEDEADSRPRKRKNKKKKLGKNGLYPEEEGFIRKWWKSRHLTENAGSTEVTREEEAKRHISDLRLRETQLQILLILETIALETSGSTTSGEAPQEHVDHEGGAKQSKTKQQDLNVLLELLLDRLCIWHAVSAEDSVVPDTVKENGDNHLSGKKIESDMLRDFCTEVIIPFYASRLPEQCKSIKRKLGGPNLASPPRPTHHSKSSSRTKPGTVAKRPEPQKSRRTLQRVLTDEKAAASQRGRHPSLARSSTAPSLHEVKRESVEPSLPSLNTTVRGGIQVARRVDNREVDLNAVAKQHEAKIKKMHMLMEQKRELDAAINALRRPNRELIAREIAEQTEKRIASTSSRKSRNPSRNPPGQGVQVMATPKGSRKKDVGVDLPPPPQSLARASVSRQRDTSPPALESDISMVPASAVRPSFPDPNVDRDEINSIHETPSRGPSKLSDPLETMVKEAADTPRDLECSRALFKVPNLPVSRSAGASSTPVSSRLFSGSRSKPETDAPTVQETPPRSVSATLPTVPSSPAPVLDTPVKGGNRTPMTPEKSIYEQLGWDNDELAM</sequence>
<feature type="region of interest" description="Disordered" evidence="1">
    <location>
        <begin position="259"/>
        <end position="291"/>
    </location>
</feature>
<evidence type="ECO:0000256" key="1">
    <source>
        <dbReference type="SAM" id="MobiDB-lite"/>
    </source>
</evidence>
<dbReference type="STRING" id="1408163.A0A0F4YX88"/>
<dbReference type="GeneID" id="25315894"/>
<evidence type="ECO:0000259" key="2">
    <source>
        <dbReference type="Pfam" id="PF08639"/>
    </source>
</evidence>
<feature type="compositionally biased region" description="Polar residues" evidence="1">
    <location>
        <begin position="882"/>
        <end position="901"/>
    </location>
</feature>
<feature type="region of interest" description="Disordered" evidence="1">
    <location>
        <begin position="854"/>
        <end position="938"/>
    </location>
</feature>
<dbReference type="GO" id="GO:0031261">
    <property type="term" value="C:DNA replication preinitiation complex"/>
    <property type="evidence" value="ECO:0007669"/>
    <property type="project" value="TreeGrafter"/>
</dbReference>
<feature type="domain" description="DNA replication regulator Sld3 C-terminal" evidence="2">
    <location>
        <begin position="299"/>
        <end position="817"/>
    </location>
</feature>
<feature type="region of interest" description="Disordered" evidence="1">
    <location>
        <begin position="465"/>
        <end position="488"/>
    </location>
</feature>
<organism evidence="3 4">
    <name type="scientific">Rasamsonia emersonii (strain ATCC 16479 / CBS 393.64 / IMI 116815)</name>
    <dbReference type="NCBI Taxonomy" id="1408163"/>
    <lineage>
        <taxon>Eukaryota</taxon>
        <taxon>Fungi</taxon>
        <taxon>Dikarya</taxon>
        <taxon>Ascomycota</taxon>
        <taxon>Pezizomycotina</taxon>
        <taxon>Eurotiomycetes</taxon>
        <taxon>Eurotiomycetidae</taxon>
        <taxon>Eurotiales</taxon>
        <taxon>Trichocomaceae</taxon>
        <taxon>Rasamsonia</taxon>
    </lineage>
</organism>
<evidence type="ECO:0000313" key="3">
    <source>
        <dbReference type="EMBL" id="KKA22466.1"/>
    </source>
</evidence>
<feature type="region of interest" description="Disordered" evidence="1">
    <location>
        <begin position="564"/>
        <end position="650"/>
    </location>
</feature>
<feature type="compositionally biased region" description="Polar residues" evidence="1">
    <location>
        <begin position="279"/>
        <end position="291"/>
    </location>
</feature>
<comment type="caution">
    <text evidence="3">The sequence shown here is derived from an EMBL/GenBank/DDBJ whole genome shotgun (WGS) entry which is preliminary data.</text>
</comment>
<dbReference type="InterPro" id="IPR042511">
    <property type="entry name" value="Sld3"/>
</dbReference>
<feature type="region of interest" description="Disordered" evidence="1">
    <location>
        <begin position="716"/>
        <end position="825"/>
    </location>
</feature>
<dbReference type="InterPro" id="IPR013948">
    <property type="entry name" value="DNA_replication_reg_Sld3_C"/>
</dbReference>
<accession>A0A0F4YX88</accession>
<feature type="compositionally biased region" description="Basic residues" evidence="1">
    <location>
        <begin position="389"/>
        <end position="400"/>
    </location>
</feature>
<gene>
    <name evidence="3" type="ORF">T310_3545</name>
</gene>
<feature type="region of interest" description="Disordered" evidence="1">
    <location>
        <begin position="41"/>
        <end position="71"/>
    </location>
</feature>
<dbReference type="GO" id="GO:0006270">
    <property type="term" value="P:DNA replication initiation"/>
    <property type="evidence" value="ECO:0007669"/>
    <property type="project" value="InterPro"/>
</dbReference>
<proteinExistence type="predicted"/>
<name>A0A0F4YX88_RASE3</name>
<dbReference type="AlphaFoldDB" id="A0A0F4YX88"/>
<dbReference type="RefSeq" id="XP_013329078.1">
    <property type="nucleotide sequence ID" value="XM_013473624.1"/>
</dbReference>
<reference evidence="3 4" key="1">
    <citation type="submission" date="2015-04" db="EMBL/GenBank/DDBJ databases">
        <authorList>
            <person name="Heijne W.H."/>
            <person name="Fedorova N.D."/>
            <person name="Nierman W.C."/>
            <person name="Vollebregt A.W."/>
            <person name="Zhao Z."/>
            <person name="Wu L."/>
            <person name="Kumar M."/>
            <person name="Stam H."/>
            <person name="van den Berg M.A."/>
            <person name="Pel H.J."/>
        </authorList>
    </citation>
    <scope>NUCLEOTIDE SEQUENCE [LARGE SCALE GENOMIC DNA]</scope>
    <source>
        <strain evidence="3 4">CBS 393.64</strain>
    </source>
</reference>
<feature type="region of interest" description="Disordered" evidence="1">
    <location>
        <begin position="383"/>
        <end position="402"/>
    </location>
</feature>
<evidence type="ECO:0000313" key="4">
    <source>
        <dbReference type="Proteomes" id="UP000053958"/>
    </source>
</evidence>
<dbReference type="EMBL" id="LASV01000142">
    <property type="protein sequence ID" value="KKA22466.1"/>
    <property type="molecule type" value="Genomic_DNA"/>
</dbReference>
<dbReference type="OrthoDB" id="15567at2759"/>
<dbReference type="PANTHER" id="PTHR28067">
    <property type="entry name" value="DNA REPLICATION REGULATOR SLD3"/>
    <property type="match status" value="1"/>
</dbReference>
<dbReference type="Pfam" id="PF08639">
    <property type="entry name" value="Sld3_STD"/>
    <property type="match status" value="1"/>
</dbReference>
<dbReference type="Gene3D" id="1.20.58.2130">
    <property type="match status" value="1"/>
</dbReference>
<feature type="compositionally biased region" description="Polar residues" evidence="1">
    <location>
        <begin position="858"/>
        <end position="874"/>
    </location>
</feature>